<protein>
    <recommendedName>
        <fullName evidence="7">Probable farnesyl diphosphate synthase</fullName>
    </recommendedName>
</protein>
<dbReference type="NCBIfam" id="NF045485">
    <property type="entry name" value="FPPsyn"/>
    <property type="match status" value="1"/>
</dbReference>
<comment type="similarity">
    <text evidence="2 8">Belongs to the FPP/GGPP synthase family.</text>
</comment>
<comment type="caution">
    <text evidence="9">The sequence shown here is derived from an EMBL/GenBank/DDBJ whole genome shotgun (WGS) entry which is preliminary data.</text>
</comment>
<name>A0A7W6EIC3_9HYPH</name>
<evidence type="ECO:0000256" key="7">
    <source>
        <dbReference type="ARBA" id="ARBA00069024"/>
    </source>
</evidence>
<dbReference type="InterPro" id="IPR000092">
    <property type="entry name" value="Polyprenyl_synt"/>
</dbReference>
<evidence type="ECO:0000256" key="8">
    <source>
        <dbReference type="RuleBase" id="RU004466"/>
    </source>
</evidence>
<dbReference type="GO" id="GO:0016114">
    <property type="term" value="P:terpenoid biosynthetic process"/>
    <property type="evidence" value="ECO:0007669"/>
    <property type="project" value="UniProtKB-ARBA"/>
</dbReference>
<dbReference type="InterPro" id="IPR008949">
    <property type="entry name" value="Isoprenoid_synthase_dom_sf"/>
</dbReference>
<keyword evidence="6" id="KW-0414">Isoprene biosynthesis</keyword>
<gene>
    <name evidence="9" type="ORF">FHS81_003120</name>
</gene>
<dbReference type="PROSITE" id="PS00444">
    <property type="entry name" value="POLYPRENYL_SYNTHASE_2"/>
    <property type="match status" value="1"/>
</dbReference>
<comment type="cofactor">
    <cofactor evidence="1">
        <name>Mg(2+)</name>
        <dbReference type="ChEBI" id="CHEBI:18420"/>
    </cofactor>
</comment>
<dbReference type="EMBL" id="JACICC010000010">
    <property type="protein sequence ID" value="MBB3811009.1"/>
    <property type="molecule type" value="Genomic_DNA"/>
</dbReference>
<dbReference type="GO" id="GO:0004659">
    <property type="term" value="F:prenyltransferase activity"/>
    <property type="evidence" value="ECO:0007669"/>
    <property type="project" value="InterPro"/>
</dbReference>
<dbReference type="FunFam" id="1.10.600.10:FF:000001">
    <property type="entry name" value="Geranylgeranyl diphosphate synthase"/>
    <property type="match status" value="1"/>
</dbReference>
<dbReference type="PANTHER" id="PTHR43281:SF1">
    <property type="entry name" value="FARNESYL DIPHOSPHATE SYNTHASE"/>
    <property type="match status" value="1"/>
</dbReference>
<organism evidence="9 10">
    <name type="scientific">Pseudochelatococcus contaminans</name>
    <dbReference type="NCBI Taxonomy" id="1538103"/>
    <lineage>
        <taxon>Bacteria</taxon>
        <taxon>Pseudomonadati</taxon>
        <taxon>Pseudomonadota</taxon>
        <taxon>Alphaproteobacteria</taxon>
        <taxon>Hyphomicrobiales</taxon>
        <taxon>Chelatococcaceae</taxon>
        <taxon>Pseudochelatococcus</taxon>
    </lineage>
</organism>
<dbReference type="PROSITE" id="PS00723">
    <property type="entry name" value="POLYPRENYL_SYNTHASE_1"/>
    <property type="match status" value="1"/>
</dbReference>
<dbReference type="InterPro" id="IPR033749">
    <property type="entry name" value="Polyprenyl_synt_CS"/>
</dbReference>
<keyword evidence="5" id="KW-0460">Magnesium</keyword>
<keyword evidence="3 8" id="KW-0808">Transferase</keyword>
<evidence type="ECO:0000313" key="9">
    <source>
        <dbReference type="EMBL" id="MBB3811009.1"/>
    </source>
</evidence>
<dbReference type="Gene3D" id="1.10.600.10">
    <property type="entry name" value="Farnesyl Diphosphate Synthase"/>
    <property type="match status" value="1"/>
</dbReference>
<dbReference type="Pfam" id="PF00348">
    <property type="entry name" value="polyprenyl_synt"/>
    <property type="match status" value="1"/>
</dbReference>
<reference evidence="9 10" key="1">
    <citation type="submission" date="2020-08" db="EMBL/GenBank/DDBJ databases">
        <title>Genomic Encyclopedia of Type Strains, Phase IV (KMG-IV): sequencing the most valuable type-strain genomes for metagenomic binning, comparative biology and taxonomic classification.</title>
        <authorList>
            <person name="Goeker M."/>
        </authorList>
    </citation>
    <scope>NUCLEOTIDE SEQUENCE [LARGE SCALE GENOMIC DNA]</scope>
    <source>
        <strain evidence="9 10">DSM 28760</strain>
    </source>
</reference>
<evidence type="ECO:0000256" key="3">
    <source>
        <dbReference type="ARBA" id="ARBA00022679"/>
    </source>
</evidence>
<evidence type="ECO:0000256" key="4">
    <source>
        <dbReference type="ARBA" id="ARBA00022723"/>
    </source>
</evidence>
<dbReference type="SUPFAM" id="SSF48576">
    <property type="entry name" value="Terpenoid synthases"/>
    <property type="match status" value="1"/>
</dbReference>
<dbReference type="GO" id="GO:0005737">
    <property type="term" value="C:cytoplasm"/>
    <property type="evidence" value="ECO:0007669"/>
    <property type="project" value="UniProtKB-ARBA"/>
</dbReference>
<keyword evidence="10" id="KW-1185">Reference proteome</keyword>
<dbReference type="SFLD" id="SFLDG01017">
    <property type="entry name" value="Polyprenyl_Transferase_Like"/>
    <property type="match status" value="1"/>
</dbReference>
<dbReference type="AlphaFoldDB" id="A0A7W6EIC3"/>
<dbReference type="InterPro" id="IPR053378">
    <property type="entry name" value="Prenyl_diphosphate_synthase"/>
</dbReference>
<evidence type="ECO:0000313" key="10">
    <source>
        <dbReference type="Proteomes" id="UP000537592"/>
    </source>
</evidence>
<evidence type="ECO:0000256" key="5">
    <source>
        <dbReference type="ARBA" id="ARBA00022842"/>
    </source>
</evidence>
<dbReference type="GO" id="GO:0046872">
    <property type="term" value="F:metal ion binding"/>
    <property type="evidence" value="ECO:0007669"/>
    <property type="project" value="UniProtKB-KW"/>
</dbReference>
<evidence type="ECO:0000256" key="1">
    <source>
        <dbReference type="ARBA" id="ARBA00001946"/>
    </source>
</evidence>
<evidence type="ECO:0000256" key="2">
    <source>
        <dbReference type="ARBA" id="ARBA00006706"/>
    </source>
</evidence>
<evidence type="ECO:0000256" key="6">
    <source>
        <dbReference type="ARBA" id="ARBA00023229"/>
    </source>
</evidence>
<proteinExistence type="inferred from homology"/>
<accession>A0A7W6EIC3</accession>
<dbReference type="RefSeq" id="WP_183754400.1">
    <property type="nucleotide sequence ID" value="NZ_JACICC010000010.1"/>
</dbReference>
<dbReference type="CDD" id="cd00685">
    <property type="entry name" value="Trans_IPPS_HT"/>
    <property type="match status" value="1"/>
</dbReference>
<dbReference type="SFLD" id="SFLDS00005">
    <property type="entry name" value="Isoprenoid_Synthase_Type_I"/>
    <property type="match status" value="1"/>
</dbReference>
<sequence>MEVQATHITGTDLDPEAAFQRRLTAVASAVEERIAALLDDAPRRGETARPARLIAAMRHAMLGGGKRLRPFLVIETAALFDVPFAHALNAACALELVHGYSLVHDDLPSMDDDDLRRGRPTVHREFDEATAILAGDALLTLAFDVAADETSHADPAVRVALVQGLARAAGVGGMVGGQIIDLAAEGRYGDVLLDEARVRRLQAMKTGALFAYAIDAGATIGRASLTERQALGTYGRALGAAFQIADDLLDLESSTEALGKRAAKDSEKGKATLVAVLGPDRARRERDTLVETAIGALSSFGAKADTLRAAARFTALRKF</sequence>
<keyword evidence="4" id="KW-0479">Metal-binding</keyword>
<dbReference type="PANTHER" id="PTHR43281">
    <property type="entry name" value="FARNESYL DIPHOSPHATE SYNTHASE"/>
    <property type="match status" value="1"/>
</dbReference>
<dbReference type="Proteomes" id="UP000537592">
    <property type="component" value="Unassembled WGS sequence"/>
</dbReference>